<sequence>MRLKGVFFIGMHIVMSQPKLIVQDMATSNESICSTCNHFENCILRSDKIIWDCSEFDNNESSHLMPGILLLESIEARARLAI</sequence>
<dbReference type="RefSeq" id="WP_144017419.1">
    <property type="nucleotide sequence ID" value="NZ_FZPD01000004.1"/>
</dbReference>
<reference evidence="1 2" key="1">
    <citation type="submission" date="2017-06" db="EMBL/GenBank/DDBJ databases">
        <authorList>
            <person name="Kim H.J."/>
            <person name="Triplett B.A."/>
        </authorList>
    </citation>
    <scope>NUCLEOTIDE SEQUENCE [LARGE SCALE GENOMIC DNA]</scope>
    <source>
        <strain evidence="1 2">DSM 19307</strain>
    </source>
</reference>
<dbReference type="Proteomes" id="UP000198393">
    <property type="component" value="Unassembled WGS sequence"/>
</dbReference>
<gene>
    <name evidence="1" type="ORF">SAMN05421640_2663</name>
</gene>
<accession>A0A239KGP8</accession>
<dbReference type="OrthoDB" id="1452581at2"/>
<evidence type="ECO:0000313" key="2">
    <source>
        <dbReference type="Proteomes" id="UP000198393"/>
    </source>
</evidence>
<protein>
    <submittedName>
        <fullName evidence="1">Uncharacterized protein</fullName>
    </submittedName>
</protein>
<name>A0A239KGP8_EKHLU</name>
<dbReference type="AlphaFoldDB" id="A0A239KGP8"/>
<organism evidence="1 2">
    <name type="scientific">Ekhidna lutea</name>
    <dbReference type="NCBI Taxonomy" id="447679"/>
    <lineage>
        <taxon>Bacteria</taxon>
        <taxon>Pseudomonadati</taxon>
        <taxon>Bacteroidota</taxon>
        <taxon>Cytophagia</taxon>
        <taxon>Cytophagales</taxon>
        <taxon>Reichenbachiellaceae</taxon>
        <taxon>Ekhidna</taxon>
    </lineage>
</organism>
<proteinExistence type="predicted"/>
<dbReference type="EMBL" id="FZPD01000004">
    <property type="protein sequence ID" value="SNT17517.1"/>
    <property type="molecule type" value="Genomic_DNA"/>
</dbReference>
<keyword evidence="2" id="KW-1185">Reference proteome</keyword>
<evidence type="ECO:0000313" key="1">
    <source>
        <dbReference type="EMBL" id="SNT17517.1"/>
    </source>
</evidence>